<keyword evidence="2" id="KW-0328">Glycosyltransferase</keyword>
<accession>A0A3S3RT33</accession>
<evidence type="ECO:0000313" key="3">
    <source>
        <dbReference type="Proteomes" id="UP000287687"/>
    </source>
</evidence>
<dbReference type="EMBL" id="SBIP01000003">
    <property type="protein sequence ID" value="RWX77351.1"/>
    <property type="molecule type" value="Genomic_DNA"/>
</dbReference>
<dbReference type="GO" id="GO:0051999">
    <property type="term" value="P:mannosyl-inositol phosphorylceramide biosynthetic process"/>
    <property type="evidence" value="ECO:0007669"/>
    <property type="project" value="TreeGrafter"/>
</dbReference>
<reference evidence="2 3" key="1">
    <citation type="submission" date="2019-01" db="EMBL/GenBank/DDBJ databases">
        <title>The draft genome of Rhizobium sp. 24NR.</title>
        <authorList>
            <person name="Liu L."/>
            <person name="Liang L."/>
            <person name="Shi S."/>
            <person name="Xu L."/>
            <person name="Wang X."/>
            <person name="Li L."/>
            <person name="Zhang X."/>
        </authorList>
    </citation>
    <scope>NUCLEOTIDE SEQUENCE [LARGE SCALE GENOMIC DNA]</scope>
    <source>
        <strain evidence="2 3">24NR</strain>
    </source>
</reference>
<protein>
    <submittedName>
        <fullName evidence="2">Mannosyltransferase</fullName>
    </submittedName>
</protein>
<organism evidence="2 3">
    <name type="scientific">Neorhizobium lilium</name>
    <dbReference type="NCBI Taxonomy" id="2503024"/>
    <lineage>
        <taxon>Bacteria</taxon>
        <taxon>Pseudomonadati</taxon>
        <taxon>Pseudomonadota</taxon>
        <taxon>Alphaproteobacteria</taxon>
        <taxon>Hyphomicrobiales</taxon>
        <taxon>Rhizobiaceae</taxon>
        <taxon>Rhizobium/Agrobacterium group</taxon>
        <taxon>Neorhizobium</taxon>
    </lineage>
</organism>
<comment type="caution">
    <text evidence="2">The sequence shown here is derived from an EMBL/GenBank/DDBJ whole genome shotgun (WGS) entry which is preliminary data.</text>
</comment>
<evidence type="ECO:0000256" key="1">
    <source>
        <dbReference type="ARBA" id="ARBA00022679"/>
    </source>
</evidence>
<dbReference type="GO" id="GO:0000030">
    <property type="term" value="F:mannosyltransferase activity"/>
    <property type="evidence" value="ECO:0007669"/>
    <property type="project" value="TreeGrafter"/>
</dbReference>
<dbReference type="SUPFAM" id="SSF53448">
    <property type="entry name" value="Nucleotide-diphospho-sugar transferases"/>
    <property type="match status" value="1"/>
</dbReference>
<proteinExistence type="predicted"/>
<dbReference type="AlphaFoldDB" id="A0A3S3RT33"/>
<dbReference type="OrthoDB" id="277808at2"/>
<evidence type="ECO:0000313" key="2">
    <source>
        <dbReference type="EMBL" id="RWX77351.1"/>
    </source>
</evidence>
<dbReference type="PANTHER" id="PTHR32385:SF15">
    <property type="entry name" value="INOSITOL PHOSPHOCERAMIDE MANNOSYLTRANSFERASE 1"/>
    <property type="match status" value="1"/>
</dbReference>
<dbReference type="GO" id="GO:0016020">
    <property type="term" value="C:membrane"/>
    <property type="evidence" value="ECO:0007669"/>
    <property type="project" value="GOC"/>
</dbReference>
<dbReference type="InterPro" id="IPR051706">
    <property type="entry name" value="Glycosyltransferase_domain"/>
</dbReference>
<dbReference type="Pfam" id="PF04488">
    <property type="entry name" value="Gly_transf_sug"/>
    <property type="match status" value="1"/>
</dbReference>
<dbReference type="Gene3D" id="3.90.550.20">
    <property type="match status" value="1"/>
</dbReference>
<sequence length="279" mass="30269">MGQKTVLGLPRRLHSAYLKLAKAEGDPVARIGLQHGLVPDPALLEAFARFDLGETRRMTELGRTAVPRVLHQIWLGGLGLPSSTARWAEHAHKTGFEYRLWREADLEALGVTEHPAYRQMLDEGDYPGAVDVARYVVLHTLGGIYIDCDWYPARDDLGFADLLPLVGLTALAEDTPRETGRGSLLFTNSLLAAPAGHPVFARLLDVMPEVMAVLPGAPAWWSTGPLVLTVLFRSTSVCVPDADLVAANLPRRAPFGEVEAACATAVAEGHGLLIGWKSW</sequence>
<keyword evidence="3" id="KW-1185">Reference proteome</keyword>
<dbReference type="InterPro" id="IPR029044">
    <property type="entry name" value="Nucleotide-diphossugar_trans"/>
</dbReference>
<gene>
    <name evidence="2" type="ORF">EPK99_16625</name>
</gene>
<dbReference type="Proteomes" id="UP000287687">
    <property type="component" value="Unassembled WGS sequence"/>
</dbReference>
<dbReference type="PANTHER" id="PTHR32385">
    <property type="entry name" value="MANNOSYL PHOSPHORYLINOSITOL CERAMIDE SYNTHASE"/>
    <property type="match status" value="1"/>
</dbReference>
<dbReference type="InterPro" id="IPR007577">
    <property type="entry name" value="GlycoTrfase_DXD_sugar-bd_CS"/>
</dbReference>
<keyword evidence="1 2" id="KW-0808">Transferase</keyword>
<name>A0A3S3RT33_9HYPH</name>